<accession>A0A6J8C3K8</accession>
<proteinExistence type="predicted"/>
<gene>
    <name evidence="1" type="ORF">MCOR_24806</name>
</gene>
<dbReference type="AlphaFoldDB" id="A0A6J8C3K8"/>
<dbReference type="EMBL" id="CACVKT020004356">
    <property type="protein sequence ID" value="CAC5389660.1"/>
    <property type="molecule type" value="Genomic_DNA"/>
</dbReference>
<dbReference type="Proteomes" id="UP000507470">
    <property type="component" value="Unassembled WGS sequence"/>
</dbReference>
<name>A0A6J8C3K8_MYTCO</name>
<keyword evidence="2" id="KW-1185">Reference proteome</keyword>
<reference evidence="1 2" key="1">
    <citation type="submission" date="2020-06" db="EMBL/GenBank/DDBJ databases">
        <authorList>
            <person name="Li R."/>
            <person name="Bekaert M."/>
        </authorList>
    </citation>
    <scope>NUCLEOTIDE SEQUENCE [LARGE SCALE GENOMIC DNA]</scope>
    <source>
        <strain evidence="2">wild</strain>
    </source>
</reference>
<organism evidence="1 2">
    <name type="scientific">Mytilus coruscus</name>
    <name type="common">Sea mussel</name>
    <dbReference type="NCBI Taxonomy" id="42192"/>
    <lineage>
        <taxon>Eukaryota</taxon>
        <taxon>Metazoa</taxon>
        <taxon>Spiralia</taxon>
        <taxon>Lophotrochozoa</taxon>
        <taxon>Mollusca</taxon>
        <taxon>Bivalvia</taxon>
        <taxon>Autobranchia</taxon>
        <taxon>Pteriomorphia</taxon>
        <taxon>Mytilida</taxon>
        <taxon>Mytiloidea</taxon>
        <taxon>Mytilidae</taxon>
        <taxon>Mytilinae</taxon>
        <taxon>Mytilus</taxon>
    </lineage>
</organism>
<evidence type="ECO:0000313" key="1">
    <source>
        <dbReference type="EMBL" id="CAC5389660.1"/>
    </source>
</evidence>
<evidence type="ECO:0000313" key="2">
    <source>
        <dbReference type="Proteomes" id="UP000507470"/>
    </source>
</evidence>
<sequence length="246" mass="27523">MASYLSSKKSLTVSNFEKINIVVTPEDKNDTHLGKAVIHDLREIVDKTKLLRTDGAKTATSIITASTNGSNIQNEKKKVLLAKKIGLPVQRISGGKKNTINRDSVKAYKPIPGIRSLHQVLNSEPEKLTVRYMSCYSCEECVNGNYNMCTNNAIGRKEVVPIRPDDKGTVDDDDDDENDNEYTMSDLIVEGTVLALYTDEENAEFYLLGASSCPEKLRTSEVDDWGVSFRKKHKNHSRTVLQIRLK</sequence>
<protein>
    <submittedName>
        <fullName evidence="1">Uncharacterized protein</fullName>
    </submittedName>
</protein>